<keyword evidence="7 9" id="KW-0472">Membrane</keyword>
<feature type="transmembrane region" description="Helical" evidence="9">
    <location>
        <begin position="280"/>
        <end position="297"/>
    </location>
</feature>
<keyword evidence="6" id="KW-0406">Ion transport</keyword>
<dbReference type="STRING" id="1419482.SAMN05444266_109234"/>
<sequence>MCIEMPSVDNNKQYMHIGKSYKITDFLFWTRSRIYTLLILDTLPLIFYQLLGMKWIALPWVVVALLGTATAFIVGFKNTQTYNRTDHGHVIWANISNLSKSWGMMCRDYFQDKEFVKVLLNRHFAWLTALRYSMRENRVWEVADAGYNAEYQRYYRIPERQIPLATALLPYLPADELAAISWTQNKATQLLALQSKAIKEAFDAQQIVPLQYLEMQRTVNNLLAQQGHCESLKDTPYPRQYAIINNIFVAMFCILLPFGLLREFDMLNDTVSGMMKGHMIWLLLPFSVIISWLYTTLEQVGESTENPFEGSANDVPISQICRAIEIDIREILGETELPAPILPQHDILV</sequence>
<evidence type="ECO:0000256" key="8">
    <source>
        <dbReference type="ARBA" id="ARBA00034708"/>
    </source>
</evidence>
<accession>A0A1M7KB68</accession>
<dbReference type="AlphaFoldDB" id="A0A1M7KB68"/>
<evidence type="ECO:0000256" key="9">
    <source>
        <dbReference type="SAM" id="Phobius"/>
    </source>
</evidence>
<feature type="transmembrane region" description="Helical" evidence="9">
    <location>
        <begin position="57"/>
        <end position="76"/>
    </location>
</feature>
<keyword evidence="4 9" id="KW-0812">Transmembrane</keyword>
<evidence type="ECO:0000256" key="6">
    <source>
        <dbReference type="ARBA" id="ARBA00023065"/>
    </source>
</evidence>
<protein>
    <submittedName>
        <fullName evidence="10">Putative membrane protein</fullName>
    </submittedName>
</protein>
<proteinExistence type="inferred from homology"/>
<feature type="transmembrane region" description="Helical" evidence="9">
    <location>
        <begin position="241"/>
        <end position="260"/>
    </location>
</feature>
<keyword evidence="3" id="KW-1003">Cell membrane</keyword>
<dbReference type="GO" id="GO:0005254">
    <property type="term" value="F:chloride channel activity"/>
    <property type="evidence" value="ECO:0007669"/>
    <property type="project" value="InterPro"/>
</dbReference>
<evidence type="ECO:0000256" key="7">
    <source>
        <dbReference type="ARBA" id="ARBA00023136"/>
    </source>
</evidence>
<reference evidence="10 11" key="1">
    <citation type="submission" date="2016-11" db="EMBL/GenBank/DDBJ databases">
        <authorList>
            <person name="Jaros S."/>
            <person name="Januszkiewicz K."/>
            <person name="Wedrychowicz H."/>
        </authorList>
    </citation>
    <scope>NUCLEOTIDE SEQUENCE [LARGE SCALE GENOMIC DNA]</scope>
    <source>
        <strain evidence="10 11">DSM 27406</strain>
    </source>
</reference>
<evidence type="ECO:0000256" key="1">
    <source>
        <dbReference type="ARBA" id="ARBA00004651"/>
    </source>
</evidence>
<evidence type="ECO:0000313" key="11">
    <source>
        <dbReference type="Proteomes" id="UP000184420"/>
    </source>
</evidence>
<dbReference type="PANTHER" id="PTHR33281">
    <property type="entry name" value="UPF0187 PROTEIN YNEE"/>
    <property type="match status" value="1"/>
</dbReference>
<evidence type="ECO:0000256" key="3">
    <source>
        <dbReference type="ARBA" id="ARBA00022475"/>
    </source>
</evidence>
<feature type="transmembrane region" description="Helical" evidence="9">
    <location>
        <begin position="34"/>
        <end position="51"/>
    </location>
</feature>
<name>A0A1M7KB68_9BACT</name>
<dbReference type="EMBL" id="FRBL01000009">
    <property type="protein sequence ID" value="SHM62484.1"/>
    <property type="molecule type" value="Genomic_DNA"/>
</dbReference>
<gene>
    <name evidence="10" type="ORF">SAMN05444266_109234</name>
</gene>
<dbReference type="InterPro" id="IPR044669">
    <property type="entry name" value="YneE/VCCN1/2-like"/>
</dbReference>
<comment type="subcellular location">
    <subcellularLocation>
        <location evidence="1">Cell membrane</location>
        <topology evidence="1">Multi-pass membrane protein</topology>
    </subcellularLocation>
</comment>
<evidence type="ECO:0000256" key="5">
    <source>
        <dbReference type="ARBA" id="ARBA00022989"/>
    </source>
</evidence>
<dbReference type="GO" id="GO:0005886">
    <property type="term" value="C:plasma membrane"/>
    <property type="evidence" value="ECO:0007669"/>
    <property type="project" value="UniProtKB-SubCell"/>
</dbReference>
<evidence type="ECO:0000313" key="10">
    <source>
        <dbReference type="EMBL" id="SHM62484.1"/>
    </source>
</evidence>
<dbReference type="Proteomes" id="UP000184420">
    <property type="component" value="Unassembled WGS sequence"/>
</dbReference>
<organism evidence="10 11">
    <name type="scientific">Chitinophaga jiangningensis</name>
    <dbReference type="NCBI Taxonomy" id="1419482"/>
    <lineage>
        <taxon>Bacteria</taxon>
        <taxon>Pseudomonadati</taxon>
        <taxon>Bacteroidota</taxon>
        <taxon>Chitinophagia</taxon>
        <taxon>Chitinophagales</taxon>
        <taxon>Chitinophagaceae</taxon>
        <taxon>Chitinophaga</taxon>
    </lineage>
</organism>
<keyword evidence="11" id="KW-1185">Reference proteome</keyword>
<keyword evidence="2" id="KW-0813">Transport</keyword>
<evidence type="ECO:0000256" key="2">
    <source>
        <dbReference type="ARBA" id="ARBA00022448"/>
    </source>
</evidence>
<dbReference type="Pfam" id="PF25539">
    <property type="entry name" value="Bestrophin_2"/>
    <property type="match status" value="1"/>
</dbReference>
<evidence type="ECO:0000256" key="4">
    <source>
        <dbReference type="ARBA" id="ARBA00022692"/>
    </source>
</evidence>
<dbReference type="PANTHER" id="PTHR33281:SF19">
    <property type="entry name" value="VOLTAGE-DEPENDENT ANION CHANNEL-FORMING PROTEIN YNEE"/>
    <property type="match status" value="1"/>
</dbReference>
<comment type="similarity">
    <text evidence="8">Belongs to the anion channel-forming bestrophin (TC 1.A.46) family.</text>
</comment>
<keyword evidence="5 9" id="KW-1133">Transmembrane helix</keyword>